<keyword evidence="3" id="KW-1185">Reference proteome</keyword>
<sequence>MEAKDKFRKYTLHKTLDEADSNMYHTPRQKEELSSSRNLGLEGRNQDDTPSKLAMNLENSPTLQNGSDLMELRKKQEDLIQLQKMVQRNIEGLQKQIEKCAHSRDSKSSVGGTIVPRFYKKYADSDNDCKPKAHHKTFSVKKDFSKSLTKLPKGRSQRAANIHKRLANKITPSSKINIESTDDENLTKSKSSTILRRTRGDRKKSVSKMNYKKPSNYSSRGSLNKPDRIYSIHSASESKRLLTEVTNNDSCNRDHISKSPVSKFEISTYSKNHEPSYASKSSTNVLAQLKNSCKKVKLKHIYDLARVKPTLPTIRVMLAIMKIMQSMGEKIKIPTEWNGILRILHKKDKKLLQCIQSIPDKLKILSTDLTEFLSYKTQCFGKKRISVTTISAPFQKECRIFANLFALVVLALQQMKKERSSQNLTPKMSKREESRLESEEISNFNDTEGPFPKESCDESAGYYNNAHYTVTSSEATPEQVKVKKPAPKKTIRSSAKTYVKKGYLSSDNQSTSGHNRVNTYIAPLKTHNRKPKLKKNSSAIKKSVHLYHKRDPESEESYLNKFSSPVKLSSSSRSYMGGFNSDHEFRSSKASIRASKRVKPNTSCAMRGAVDGGLASAPEDLANKKSIRDIKQKPVDSLKQQGSIPYDTTDESEDFFHDQLALKPRLRPYNKDKDGGLLYAFIELTMCPKPVERPPVEFTKSGSYNPWNTNAEVYKNSIVSTSLTGFGRQSSENFAQKKTIANSLSTEEYQRVLELKSQRMKTLLQHQLIRR</sequence>
<comment type="caution">
    <text evidence="2">The sequence shown here is derived from an EMBL/GenBank/DDBJ whole genome shotgun (WGS) entry which is preliminary data.</text>
</comment>
<feature type="region of interest" description="Disordered" evidence="1">
    <location>
        <begin position="18"/>
        <end position="65"/>
    </location>
</feature>
<accession>A0AAD2DAH6</accession>
<name>A0AAD2DAH6_EUPCR</name>
<proteinExistence type="predicted"/>
<evidence type="ECO:0000313" key="3">
    <source>
        <dbReference type="Proteomes" id="UP001295684"/>
    </source>
</evidence>
<protein>
    <submittedName>
        <fullName evidence="2">Uncharacterized protein</fullName>
    </submittedName>
</protein>
<evidence type="ECO:0000256" key="1">
    <source>
        <dbReference type="SAM" id="MobiDB-lite"/>
    </source>
</evidence>
<dbReference type="EMBL" id="CAMPGE010029618">
    <property type="protein sequence ID" value="CAI2387097.1"/>
    <property type="molecule type" value="Genomic_DNA"/>
</dbReference>
<feature type="compositionally biased region" description="Polar residues" evidence="1">
    <location>
        <begin position="213"/>
        <end position="222"/>
    </location>
</feature>
<feature type="compositionally biased region" description="Basic residues" evidence="1">
    <location>
        <begin position="196"/>
        <end position="206"/>
    </location>
</feature>
<gene>
    <name evidence="2" type="ORF">ECRASSUSDP1_LOCUS28724</name>
</gene>
<dbReference type="Proteomes" id="UP001295684">
    <property type="component" value="Unassembled WGS sequence"/>
</dbReference>
<dbReference type="AlphaFoldDB" id="A0AAD2DAH6"/>
<evidence type="ECO:0000313" key="2">
    <source>
        <dbReference type="EMBL" id="CAI2387097.1"/>
    </source>
</evidence>
<organism evidence="2 3">
    <name type="scientific">Euplotes crassus</name>
    <dbReference type="NCBI Taxonomy" id="5936"/>
    <lineage>
        <taxon>Eukaryota</taxon>
        <taxon>Sar</taxon>
        <taxon>Alveolata</taxon>
        <taxon>Ciliophora</taxon>
        <taxon>Intramacronucleata</taxon>
        <taxon>Spirotrichea</taxon>
        <taxon>Hypotrichia</taxon>
        <taxon>Euplotida</taxon>
        <taxon>Euplotidae</taxon>
        <taxon>Moneuplotes</taxon>
    </lineage>
</organism>
<reference evidence="2" key="1">
    <citation type="submission" date="2023-07" db="EMBL/GenBank/DDBJ databases">
        <authorList>
            <consortium name="AG Swart"/>
            <person name="Singh M."/>
            <person name="Singh A."/>
            <person name="Seah K."/>
            <person name="Emmerich C."/>
        </authorList>
    </citation>
    <scope>NUCLEOTIDE SEQUENCE</scope>
    <source>
        <strain evidence="2">DP1</strain>
    </source>
</reference>
<feature type="compositionally biased region" description="Basic and acidic residues" evidence="1">
    <location>
        <begin position="429"/>
        <end position="438"/>
    </location>
</feature>
<feature type="region of interest" description="Disordered" evidence="1">
    <location>
        <begin position="181"/>
        <end position="225"/>
    </location>
</feature>
<feature type="region of interest" description="Disordered" evidence="1">
    <location>
        <begin position="420"/>
        <end position="450"/>
    </location>
</feature>